<dbReference type="STRING" id="385682.SAMN05444380_11522"/>
<name>A0A1I2C5T1_9BACT</name>
<dbReference type="InterPro" id="IPR019734">
    <property type="entry name" value="TPR_rpt"/>
</dbReference>
<reference evidence="1 2" key="1">
    <citation type="submission" date="2016-10" db="EMBL/GenBank/DDBJ databases">
        <authorList>
            <person name="de Groot N.N."/>
        </authorList>
    </citation>
    <scope>NUCLEOTIDE SEQUENCE [LARGE SCALE GENOMIC DNA]</scope>
    <source>
        <strain evidence="1 2">DSM 19012</strain>
    </source>
</reference>
<dbReference type="InterPro" id="IPR011990">
    <property type="entry name" value="TPR-like_helical_dom_sf"/>
</dbReference>
<dbReference type="Pfam" id="PF07676">
    <property type="entry name" value="PD40"/>
    <property type="match status" value="3"/>
</dbReference>
<protein>
    <submittedName>
        <fullName evidence="1">WD40-like Beta Propeller Repeat</fullName>
    </submittedName>
</protein>
<dbReference type="AlphaFoldDB" id="A0A1I2C5T1"/>
<accession>A0A1I2C5T1</accession>
<proteinExistence type="predicted"/>
<dbReference type="Proteomes" id="UP000181976">
    <property type="component" value="Unassembled WGS sequence"/>
</dbReference>
<dbReference type="EMBL" id="FONA01000015">
    <property type="protein sequence ID" value="SFE63716.1"/>
    <property type="molecule type" value="Genomic_DNA"/>
</dbReference>
<dbReference type="eggNOG" id="COG0823">
    <property type="taxonomic scope" value="Bacteria"/>
</dbReference>
<gene>
    <name evidence="1" type="ORF">SAMN05444380_11522</name>
</gene>
<dbReference type="SUPFAM" id="SSF48452">
    <property type="entry name" value="TPR-like"/>
    <property type="match status" value="1"/>
</dbReference>
<evidence type="ECO:0000313" key="1">
    <source>
        <dbReference type="EMBL" id="SFE63716.1"/>
    </source>
</evidence>
<keyword evidence="2" id="KW-1185">Reference proteome</keyword>
<organism evidence="1 2">
    <name type="scientific">Thermophagus xiamenensis</name>
    <dbReference type="NCBI Taxonomy" id="385682"/>
    <lineage>
        <taxon>Bacteria</taxon>
        <taxon>Pseudomonadati</taxon>
        <taxon>Bacteroidota</taxon>
        <taxon>Bacteroidia</taxon>
        <taxon>Marinilabiliales</taxon>
        <taxon>Marinilabiliaceae</taxon>
        <taxon>Thermophagus</taxon>
    </lineage>
</organism>
<dbReference type="SUPFAM" id="SSF82171">
    <property type="entry name" value="DPP6 N-terminal domain-like"/>
    <property type="match status" value="1"/>
</dbReference>
<dbReference type="Gene3D" id="2.120.10.30">
    <property type="entry name" value="TolB, C-terminal domain"/>
    <property type="match status" value="1"/>
</dbReference>
<dbReference type="Pfam" id="PF13174">
    <property type="entry name" value="TPR_6"/>
    <property type="match status" value="1"/>
</dbReference>
<sequence>MILIKKTVVSTILLGCFLLFLPMVNAQSPRKLIREANELINLELYDEAIEKLTPLIQKEHPEALLLKGFALMAQEKMDQAISVLEKTMPNYPLENGKNVAAIEAHFYLGQAYRLNENPDKALKEFEKLKQVVVDKQLKADIEQEIQYCLNMKELMAHPVSIRIEHLGEVLNSKYEDHSPITLYDESTIYFTSTRPINEDDNEGAYFENIFVSHWRNNGWTKPKVLKIPGYKNVNRATVGLTPDGQGLIFFQNDGLNGALFISRKTFDGWGEPEPLPQPVNSGYNETHASFSPDGNTIYFSSERPGGFGGKDIYYSHRLPDGTWGKPINAGENINTEMDEEGPFIHPDNKTLYFSSTGHNSMGGYDIFKSTKTEKGWSKAENIGYPINSPSDDVFYVPTPNGQRVYFSSRKEGTIGQSDLFLLHFPEDNERSMAVVSTHIFNSQNQPAEKAVIYIINSKTNERLGAYKVNPTTGKLVTIIPSFQEYKLLIECEGHQPYSQNFKLGMKDDYKSKNRAIYLPAITLKPKLDNTQDNNNINN</sequence>
<dbReference type="Gene3D" id="1.25.40.10">
    <property type="entry name" value="Tetratricopeptide repeat domain"/>
    <property type="match status" value="1"/>
</dbReference>
<dbReference type="InterPro" id="IPR011042">
    <property type="entry name" value="6-blade_b-propeller_TolB-like"/>
</dbReference>
<evidence type="ECO:0000313" key="2">
    <source>
        <dbReference type="Proteomes" id="UP000181976"/>
    </source>
</evidence>
<dbReference type="InParanoid" id="A0A1I2C5T1"/>
<dbReference type="InterPro" id="IPR011659">
    <property type="entry name" value="WD40"/>
</dbReference>
<dbReference type="RefSeq" id="WP_074964369.1">
    <property type="nucleotide sequence ID" value="NZ_FONA01000015.1"/>
</dbReference>